<dbReference type="InterPro" id="IPR000352">
    <property type="entry name" value="Pep_chain_release_fac_I"/>
</dbReference>
<comment type="similarity">
    <text evidence="1">Belongs to the prokaryotic/mitochondrial release factor family.</text>
</comment>
<dbReference type="Gene3D" id="3.30.70.1660">
    <property type="match status" value="1"/>
</dbReference>
<sequence>MKRDDLNAESETLLAKLASPSIPPDERANAARRLKELQTELVLLQQEEVREKRRREAEAVLADETDKELRALAEEELKNLSQEATSGGTNSAISSKTAKEAAILEIRPGTGGDEAALFAADLGRMYVRFAERHGFKLTVLDETSSDLGGLKSLVLAVAGPGAYQLLQREAGVHRVQRIPETEKSGRIHTSTATVAVLPKAAARDMQIPISELRIDTMRASGPGGQFVNRRESAVRILHIPTGIIVVSQTARNQKANRDQAMEILLTKLAARKHAEEKEKTGAARKAQIGTGERSEKIRTYNFPQDRVTDHRIGKSWHHIQNILDGNLDALIESVTTNAS</sequence>
<dbReference type="GO" id="GO:0005737">
    <property type="term" value="C:cytoplasm"/>
    <property type="evidence" value="ECO:0007669"/>
    <property type="project" value="UniProtKB-ARBA"/>
</dbReference>
<keyword evidence="4" id="KW-0175">Coiled coil</keyword>
<dbReference type="InterPro" id="IPR050057">
    <property type="entry name" value="Prokaryotic/Mito_RF"/>
</dbReference>
<feature type="coiled-coil region" evidence="4">
    <location>
        <begin position="27"/>
        <end position="54"/>
    </location>
</feature>
<proteinExistence type="inferred from homology"/>
<evidence type="ECO:0000256" key="2">
    <source>
        <dbReference type="ARBA" id="ARBA00022481"/>
    </source>
</evidence>
<dbReference type="InterPro" id="IPR045853">
    <property type="entry name" value="Pep_chain_release_fac_I_sf"/>
</dbReference>
<name>A0A1G2PXV5_9BACT</name>
<dbReference type="GO" id="GO:0003747">
    <property type="term" value="F:translation release factor activity"/>
    <property type="evidence" value="ECO:0007669"/>
    <property type="project" value="InterPro"/>
</dbReference>
<dbReference type="SUPFAM" id="SSF75620">
    <property type="entry name" value="Release factor"/>
    <property type="match status" value="1"/>
</dbReference>
<evidence type="ECO:0000259" key="5">
    <source>
        <dbReference type="SMART" id="SM00937"/>
    </source>
</evidence>
<dbReference type="AlphaFoldDB" id="A0A1G2PXV5"/>
<accession>A0A1G2PXV5</accession>
<evidence type="ECO:0000256" key="3">
    <source>
        <dbReference type="ARBA" id="ARBA00022917"/>
    </source>
</evidence>
<dbReference type="Gene3D" id="6.10.140.1950">
    <property type="match status" value="1"/>
</dbReference>
<gene>
    <name evidence="6" type="ORF">A2991_03440</name>
</gene>
<evidence type="ECO:0000256" key="1">
    <source>
        <dbReference type="ARBA" id="ARBA00010835"/>
    </source>
</evidence>
<reference evidence="6 7" key="1">
    <citation type="journal article" date="2016" name="Nat. Commun.">
        <title>Thousands of microbial genomes shed light on interconnected biogeochemical processes in an aquifer system.</title>
        <authorList>
            <person name="Anantharaman K."/>
            <person name="Brown C.T."/>
            <person name="Hug L.A."/>
            <person name="Sharon I."/>
            <person name="Castelle C.J."/>
            <person name="Probst A.J."/>
            <person name="Thomas B.C."/>
            <person name="Singh A."/>
            <person name="Wilkins M.J."/>
            <person name="Karaoz U."/>
            <person name="Brodie E.L."/>
            <person name="Williams K.H."/>
            <person name="Hubbard S.S."/>
            <person name="Banfield J.F."/>
        </authorList>
    </citation>
    <scope>NUCLEOTIDE SEQUENCE [LARGE SCALE GENOMIC DNA]</scope>
</reference>
<dbReference type="SMART" id="SM00937">
    <property type="entry name" value="PCRF"/>
    <property type="match status" value="1"/>
</dbReference>
<organism evidence="6 7">
    <name type="scientific">Candidatus Terrybacteria bacterium RIFCSPLOWO2_01_FULL_58_14</name>
    <dbReference type="NCBI Taxonomy" id="1802369"/>
    <lineage>
        <taxon>Bacteria</taxon>
        <taxon>Candidatus Terryibacteriota</taxon>
    </lineage>
</organism>
<feature type="domain" description="Peptide chain release factor" evidence="5">
    <location>
        <begin position="58"/>
        <end position="169"/>
    </location>
</feature>
<dbReference type="Pfam" id="PF03462">
    <property type="entry name" value="PCRF"/>
    <property type="match status" value="1"/>
</dbReference>
<dbReference type="EMBL" id="MHSZ01000032">
    <property type="protein sequence ID" value="OHA52432.1"/>
    <property type="molecule type" value="Genomic_DNA"/>
</dbReference>
<evidence type="ECO:0000313" key="6">
    <source>
        <dbReference type="EMBL" id="OHA52432.1"/>
    </source>
</evidence>
<evidence type="ECO:0000256" key="4">
    <source>
        <dbReference type="SAM" id="Coils"/>
    </source>
</evidence>
<protein>
    <submittedName>
        <fullName evidence="6">Peptide chain release factor 1</fullName>
    </submittedName>
</protein>
<comment type="caution">
    <text evidence="6">The sequence shown here is derived from an EMBL/GenBank/DDBJ whole genome shotgun (WGS) entry which is preliminary data.</text>
</comment>
<keyword evidence="2" id="KW-0488">Methylation</keyword>
<dbReference type="Gene3D" id="3.30.160.20">
    <property type="match status" value="1"/>
</dbReference>
<dbReference type="PANTHER" id="PTHR43804">
    <property type="entry name" value="LD18447P"/>
    <property type="match status" value="1"/>
</dbReference>
<dbReference type="PANTHER" id="PTHR43804:SF7">
    <property type="entry name" value="LD18447P"/>
    <property type="match status" value="1"/>
</dbReference>
<dbReference type="InterPro" id="IPR005139">
    <property type="entry name" value="PCRF"/>
</dbReference>
<keyword evidence="3" id="KW-0648">Protein biosynthesis</keyword>
<dbReference type="Pfam" id="PF00472">
    <property type="entry name" value="RF-1"/>
    <property type="match status" value="1"/>
</dbReference>
<evidence type="ECO:0000313" key="7">
    <source>
        <dbReference type="Proteomes" id="UP000177865"/>
    </source>
</evidence>
<dbReference type="Proteomes" id="UP000177865">
    <property type="component" value="Unassembled WGS sequence"/>
</dbReference>